<dbReference type="PANTHER" id="PTHR33202:SF7">
    <property type="entry name" value="FERRIC UPTAKE REGULATION PROTEIN"/>
    <property type="match status" value="1"/>
</dbReference>
<keyword evidence="3 7" id="KW-0862">Zinc</keyword>
<dbReference type="Gene3D" id="1.10.10.10">
    <property type="entry name" value="Winged helix-like DNA-binding domain superfamily/Winged helix DNA-binding domain"/>
    <property type="match status" value="1"/>
</dbReference>
<dbReference type="GO" id="GO:0045892">
    <property type="term" value="P:negative regulation of DNA-templated transcription"/>
    <property type="evidence" value="ECO:0007669"/>
    <property type="project" value="TreeGrafter"/>
</dbReference>
<evidence type="ECO:0000313" key="10">
    <source>
        <dbReference type="Proteomes" id="UP000663722"/>
    </source>
</evidence>
<evidence type="ECO:0000313" key="9">
    <source>
        <dbReference type="EMBL" id="QTA89579.1"/>
    </source>
</evidence>
<comment type="cofactor">
    <cofactor evidence="7">
        <name>Zn(2+)</name>
        <dbReference type="ChEBI" id="CHEBI:29105"/>
    </cofactor>
    <text evidence="7">Binds 1 zinc ion per subunit.</text>
</comment>
<dbReference type="GO" id="GO:0000976">
    <property type="term" value="F:transcription cis-regulatory region binding"/>
    <property type="evidence" value="ECO:0007669"/>
    <property type="project" value="TreeGrafter"/>
</dbReference>
<keyword evidence="7" id="KW-0479">Metal-binding</keyword>
<dbReference type="PANTHER" id="PTHR33202">
    <property type="entry name" value="ZINC UPTAKE REGULATION PROTEIN"/>
    <property type="match status" value="1"/>
</dbReference>
<dbReference type="Gene3D" id="3.30.1490.190">
    <property type="match status" value="1"/>
</dbReference>
<reference evidence="9" key="1">
    <citation type="journal article" date="2021" name="Microb. Physiol.">
        <title>Proteogenomic Insights into the Physiology of Marine, Sulfate-Reducing, Filamentous Desulfonema limicola and Desulfonema magnum.</title>
        <authorList>
            <person name="Schnaars V."/>
            <person name="Wohlbrand L."/>
            <person name="Scheve S."/>
            <person name="Hinrichs C."/>
            <person name="Reinhardt R."/>
            <person name="Rabus R."/>
        </authorList>
    </citation>
    <scope>NUCLEOTIDE SEQUENCE</scope>
    <source>
        <strain evidence="9">4be13</strain>
    </source>
</reference>
<evidence type="ECO:0000256" key="3">
    <source>
        <dbReference type="ARBA" id="ARBA00022833"/>
    </source>
</evidence>
<sequence length="145" mass="17013">MLTERNMRMTRQRKVILEELRKMNNHPSADELYERVRQYLPRISLGTVYRNLEVLSELGEIQKLEISGTLKRFDGNPKKHYHIRCMNCGRVDDAPLDFMKNIENSLLGATKYKIMGHRLEFIGLCPECFEQVSARWQGKKLKIGS</sequence>
<dbReference type="AlphaFoldDB" id="A0A975GQ74"/>
<accession>A0A975GQ74</accession>
<keyword evidence="8" id="KW-0408">Iron</keyword>
<name>A0A975GQ74_9BACT</name>
<dbReference type="Pfam" id="PF01475">
    <property type="entry name" value="FUR"/>
    <property type="match status" value="1"/>
</dbReference>
<organism evidence="9 10">
    <name type="scientific">Desulfonema magnum</name>
    <dbReference type="NCBI Taxonomy" id="45655"/>
    <lineage>
        <taxon>Bacteria</taxon>
        <taxon>Pseudomonadati</taxon>
        <taxon>Thermodesulfobacteriota</taxon>
        <taxon>Desulfobacteria</taxon>
        <taxon>Desulfobacterales</taxon>
        <taxon>Desulfococcaceae</taxon>
        <taxon>Desulfonema</taxon>
    </lineage>
</organism>
<protein>
    <submittedName>
        <fullName evidence="9">Fur family transcriptional regulator</fullName>
    </submittedName>
</protein>
<feature type="binding site" evidence="7">
    <location>
        <position position="88"/>
    </location>
    <ligand>
        <name>Zn(2+)</name>
        <dbReference type="ChEBI" id="CHEBI:29105"/>
    </ligand>
</feature>
<feature type="binding site" evidence="7">
    <location>
        <position position="128"/>
    </location>
    <ligand>
        <name>Zn(2+)</name>
        <dbReference type="ChEBI" id="CHEBI:29105"/>
    </ligand>
</feature>
<evidence type="ECO:0000256" key="5">
    <source>
        <dbReference type="ARBA" id="ARBA00023125"/>
    </source>
</evidence>
<dbReference type="GO" id="GO:0008270">
    <property type="term" value="F:zinc ion binding"/>
    <property type="evidence" value="ECO:0007669"/>
    <property type="project" value="TreeGrafter"/>
</dbReference>
<evidence type="ECO:0000256" key="7">
    <source>
        <dbReference type="PIRSR" id="PIRSR602481-1"/>
    </source>
</evidence>
<feature type="binding site" evidence="7">
    <location>
        <position position="125"/>
    </location>
    <ligand>
        <name>Zn(2+)</name>
        <dbReference type="ChEBI" id="CHEBI:29105"/>
    </ligand>
</feature>
<feature type="binding site" evidence="7">
    <location>
        <position position="85"/>
    </location>
    <ligand>
        <name>Zn(2+)</name>
        <dbReference type="ChEBI" id="CHEBI:29105"/>
    </ligand>
</feature>
<evidence type="ECO:0000256" key="1">
    <source>
        <dbReference type="ARBA" id="ARBA00007957"/>
    </source>
</evidence>
<proteinExistence type="inferred from homology"/>
<dbReference type="InterPro" id="IPR036388">
    <property type="entry name" value="WH-like_DNA-bd_sf"/>
</dbReference>
<dbReference type="SUPFAM" id="SSF46785">
    <property type="entry name" value="Winged helix' DNA-binding domain"/>
    <property type="match status" value="1"/>
</dbReference>
<keyword evidence="2" id="KW-0678">Repressor</keyword>
<dbReference type="InterPro" id="IPR036390">
    <property type="entry name" value="WH_DNA-bd_sf"/>
</dbReference>
<dbReference type="InterPro" id="IPR043135">
    <property type="entry name" value="Fur_C"/>
</dbReference>
<evidence type="ECO:0000256" key="6">
    <source>
        <dbReference type="ARBA" id="ARBA00023163"/>
    </source>
</evidence>
<keyword evidence="6" id="KW-0804">Transcription</keyword>
<comment type="cofactor">
    <cofactor evidence="8">
        <name>Mn(2+)</name>
        <dbReference type="ChEBI" id="CHEBI:29035"/>
    </cofactor>
    <cofactor evidence="8">
        <name>Fe(2+)</name>
        <dbReference type="ChEBI" id="CHEBI:29033"/>
    </cofactor>
    <text evidence="8">Binds 1 Mn(2+) or Fe(2+) ion per subunit.</text>
</comment>
<dbReference type="KEGG" id="dmm:dnm_056350"/>
<keyword evidence="10" id="KW-1185">Reference proteome</keyword>
<dbReference type="RefSeq" id="WP_246556020.1">
    <property type="nucleotide sequence ID" value="NZ_CP061800.1"/>
</dbReference>
<evidence type="ECO:0000256" key="8">
    <source>
        <dbReference type="PIRSR" id="PIRSR602481-2"/>
    </source>
</evidence>
<evidence type="ECO:0000256" key="2">
    <source>
        <dbReference type="ARBA" id="ARBA00022491"/>
    </source>
</evidence>
<evidence type="ECO:0000256" key="4">
    <source>
        <dbReference type="ARBA" id="ARBA00023015"/>
    </source>
</evidence>
<keyword evidence="5" id="KW-0238">DNA-binding</keyword>
<comment type="similarity">
    <text evidence="1">Belongs to the Fur family.</text>
</comment>
<dbReference type="GO" id="GO:0003700">
    <property type="term" value="F:DNA-binding transcription factor activity"/>
    <property type="evidence" value="ECO:0007669"/>
    <property type="project" value="InterPro"/>
</dbReference>
<feature type="binding site" evidence="8">
    <location>
        <position position="117"/>
    </location>
    <ligand>
        <name>Fe cation</name>
        <dbReference type="ChEBI" id="CHEBI:24875"/>
    </ligand>
</feature>
<dbReference type="CDD" id="cd07153">
    <property type="entry name" value="Fur_like"/>
    <property type="match status" value="1"/>
</dbReference>
<dbReference type="InterPro" id="IPR002481">
    <property type="entry name" value="FUR"/>
</dbReference>
<gene>
    <name evidence="9" type="ORF">dnm_056350</name>
</gene>
<dbReference type="Proteomes" id="UP000663722">
    <property type="component" value="Chromosome"/>
</dbReference>
<dbReference type="GO" id="GO:1900376">
    <property type="term" value="P:regulation of secondary metabolite biosynthetic process"/>
    <property type="evidence" value="ECO:0007669"/>
    <property type="project" value="TreeGrafter"/>
</dbReference>
<dbReference type="EMBL" id="CP061800">
    <property type="protein sequence ID" value="QTA89579.1"/>
    <property type="molecule type" value="Genomic_DNA"/>
</dbReference>
<keyword evidence="4" id="KW-0805">Transcription regulation</keyword>